<dbReference type="RefSeq" id="WP_283870087.1">
    <property type="nucleotide sequence ID" value="NZ_CP126101.1"/>
</dbReference>
<evidence type="ECO:0000256" key="1">
    <source>
        <dbReference type="PROSITE-ProRule" id="PRU00325"/>
    </source>
</evidence>
<gene>
    <name evidence="3" type="ORF">QNH24_25455</name>
</gene>
<keyword evidence="1" id="KW-0479">Metal-binding</keyword>
<evidence type="ECO:0000313" key="3">
    <source>
        <dbReference type="EMBL" id="WHY51557.1"/>
    </source>
</evidence>
<dbReference type="GO" id="GO:0008270">
    <property type="term" value="F:zinc ion binding"/>
    <property type="evidence" value="ECO:0007669"/>
    <property type="project" value="UniProtKB-KW"/>
</dbReference>
<feature type="domain" description="SWIM-type" evidence="2">
    <location>
        <begin position="48"/>
        <end position="84"/>
    </location>
</feature>
<dbReference type="Pfam" id="PF04434">
    <property type="entry name" value="SWIM"/>
    <property type="match status" value="1"/>
</dbReference>
<organism evidence="3 4">
    <name type="scientific">Lysinibacillus pakistanensis</name>
    <dbReference type="NCBI Taxonomy" id="759811"/>
    <lineage>
        <taxon>Bacteria</taxon>
        <taxon>Bacillati</taxon>
        <taxon>Bacillota</taxon>
        <taxon>Bacilli</taxon>
        <taxon>Bacillales</taxon>
        <taxon>Bacillaceae</taxon>
        <taxon>Lysinibacillus</taxon>
    </lineage>
</organism>
<evidence type="ECO:0000259" key="2">
    <source>
        <dbReference type="PROSITE" id="PS50966"/>
    </source>
</evidence>
<evidence type="ECO:0000313" key="4">
    <source>
        <dbReference type="Proteomes" id="UP001178322"/>
    </source>
</evidence>
<name>A0AAX3WUU0_9BACI</name>
<proteinExistence type="predicted"/>
<accession>A0AAX3WUU0</accession>
<dbReference type="PROSITE" id="PS50966">
    <property type="entry name" value="ZF_SWIM"/>
    <property type="match status" value="1"/>
</dbReference>
<protein>
    <submittedName>
        <fullName evidence="3">SWIM zinc finger family protein</fullName>
    </submittedName>
</protein>
<dbReference type="Proteomes" id="UP001178322">
    <property type="component" value="Chromosome"/>
</dbReference>
<dbReference type="EMBL" id="CP126101">
    <property type="protein sequence ID" value="WHY51557.1"/>
    <property type="molecule type" value="Genomic_DNA"/>
</dbReference>
<keyword evidence="1" id="KW-0863">Zinc-finger</keyword>
<keyword evidence="1" id="KW-0862">Zinc</keyword>
<dbReference type="AlphaFoldDB" id="A0AAX3WUU0"/>
<reference evidence="3" key="1">
    <citation type="submission" date="2023-05" db="EMBL/GenBank/DDBJ databases">
        <title>Comparative genomics of Bacillaceae isolates and their secondary metabolite potential.</title>
        <authorList>
            <person name="Song L."/>
            <person name="Nielsen L.J."/>
            <person name="Mohite O."/>
            <person name="Xu X."/>
            <person name="Weber T."/>
            <person name="Kovacs A.T."/>
        </authorList>
    </citation>
    <scope>NUCLEOTIDE SEQUENCE</scope>
    <source>
        <strain evidence="3">LY1</strain>
    </source>
</reference>
<sequence>MNINTFESQFSKVIVQRGYDYYVNHHVIDIMQIDNSNWQAEVEGTEPYTVNIVIKANGDITDATCDCPYDDDCKHIVAVLYAIQEQFNNSPIPLSKSSKVQKSTLQQLLAAQTKENLINLILTVGKNSPNFLQELEIRLIEPIDILKASKKMITQHLKAGQEGRSGFIPRHRALKALKGVQATLQHAEEHIDMEDNLTAIELSFLCLQYTLEALQYGDDSDGYFGDAIRESLELISQAIEEGVNLWSKKQYKSVFDLVIRKAMLPVLGDWVDCRIHLLHACIPLCEDDAIEEQFKALIHSLESTSDDWHAQYLNKELKLIELHLLQHKYSSNEVEAFLEGHIEDYHMREQVILSAINRGDYEKVLQLTADGLEQDQKLSGIVSLWRRYAFKAHQHLGHTEDMRQLALQLLLDGEYEFYKKYKALHSVEQWPEVLEELLNNLTKSYLYERVIVEEQQTKRILDYCKEYPKRIEDYYSFIKEQYYEEVCALFIEAITTDAQYATNRKKYKGVCRSINIMRKAGYMVEAEQLIVDLLQTYPKRPALIEELTTIMK</sequence>
<dbReference type="InterPro" id="IPR007527">
    <property type="entry name" value="Znf_SWIM"/>
</dbReference>